<dbReference type="GO" id="GO:0005886">
    <property type="term" value="C:plasma membrane"/>
    <property type="evidence" value="ECO:0007669"/>
    <property type="project" value="UniProtKB-SubCell"/>
</dbReference>
<feature type="transmembrane region" description="Helical" evidence="7">
    <location>
        <begin position="102"/>
        <end position="126"/>
    </location>
</feature>
<dbReference type="PANTHER" id="PTHR43549:SF3">
    <property type="entry name" value="MULTIDRUG RESISTANCE PROTEIN YPNP-RELATED"/>
    <property type="match status" value="1"/>
</dbReference>
<sequence>MYFRVIFVTKSMTEGKPLKLILQFAVPLLLGNLLQQMYNLVDAAIVGRVLGTGALAAVGATSSVQFLVLGFCIGICIGFGIPIAKSFGAERLDKMRSYIFNSVLLTALFAVLITAVCSLCCTLILQMLSVPQDVFDDAYAYLIVIFLGIPFTLLYNLLSSILRSVGDSRTPFLFLAISTVLNIGLDLLCIIVFKWGVAGAAIATIAAQAVSGILCLIYIRFRVPLLTLSRADCKADAESIRDLVVMGIPMGLQTSITAIGSMVMQAANNGLGSVYVSGFTAGMRLKQFCMCPFDALGSAVSVFCGQNLGAKKPERIRQGVRLGVIVGVAYGFCIGLVMIFFGRSMSTLFVESSAGDVLDASAKYLRCMGYFFWSLGILNICRMATQGIGFSGRAVFSGVTEMFARSIVSLGFVGAFGYTAICFSDQTAWIAAVLYITPTCLHCIKKVTKQIEAEKANANFSESVG</sequence>
<dbReference type="PANTHER" id="PTHR43549">
    <property type="entry name" value="MULTIDRUG RESISTANCE PROTEIN YPNP-RELATED"/>
    <property type="match status" value="1"/>
</dbReference>
<keyword evidence="2" id="KW-0813">Transport</keyword>
<protein>
    <submittedName>
        <fullName evidence="8">MATE family efflux transporter</fullName>
    </submittedName>
</protein>
<dbReference type="AlphaFoldDB" id="A0AAE3DII2"/>
<dbReference type="Proteomes" id="UP001199424">
    <property type="component" value="Unassembled WGS sequence"/>
</dbReference>
<evidence type="ECO:0000256" key="6">
    <source>
        <dbReference type="ARBA" id="ARBA00023136"/>
    </source>
</evidence>
<dbReference type="InterPro" id="IPR048279">
    <property type="entry name" value="MdtK-like"/>
</dbReference>
<name>A0AAE3DII2_9FIRM</name>
<keyword evidence="6 7" id="KW-0472">Membrane</keyword>
<feature type="transmembrane region" description="Helical" evidence="7">
    <location>
        <begin position="199"/>
        <end position="221"/>
    </location>
</feature>
<dbReference type="PIRSF" id="PIRSF006603">
    <property type="entry name" value="DinF"/>
    <property type="match status" value="1"/>
</dbReference>
<dbReference type="NCBIfam" id="TIGR00797">
    <property type="entry name" value="matE"/>
    <property type="match status" value="1"/>
</dbReference>
<feature type="transmembrane region" description="Helical" evidence="7">
    <location>
        <begin position="402"/>
        <end position="421"/>
    </location>
</feature>
<feature type="transmembrane region" description="Helical" evidence="7">
    <location>
        <begin position="138"/>
        <end position="158"/>
    </location>
</feature>
<dbReference type="Pfam" id="PF01554">
    <property type="entry name" value="MatE"/>
    <property type="match status" value="2"/>
</dbReference>
<evidence type="ECO:0000256" key="4">
    <source>
        <dbReference type="ARBA" id="ARBA00022692"/>
    </source>
</evidence>
<dbReference type="InterPro" id="IPR002528">
    <property type="entry name" value="MATE_fam"/>
</dbReference>
<evidence type="ECO:0000256" key="3">
    <source>
        <dbReference type="ARBA" id="ARBA00022475"/>
    </source>
</evidence>
<evidence type="ECO:0000256" key="1">
    <source>
        <dbReference type="ARBA" id="ARBA00004651"/>
    </source>
</evidence>
<proteinExistence type="predicted"/>
<evidence type="ECO:0000313" key="8">
    <source>
        <dbReference type="EMBL" id="MCC2136607.1"/>
    </source>
</evidence>
<dbReference type="InterPro" id="IPR052031">
    <property type="entry name" value="Membrane_Transporter-Flippase"/>
</dbReference>
<dbReference type="GO" id="GO:0042910">
    <property type="term" value="F:xenobiotic transmembrane transporter activity"/>
    <property type="evidence" value="ECO:0007669"/>
    <property type="project" value="InterPro"/>
</dbReference>
<reference evidence="8" key="1">
    <citation type="submission" date="2021-10" db="EMBL/GenBank/DDBJ databases">
        <title>Anaerobic single-cell dispensing facilitates the cultivation of human gut bacteria.</title>
        <authorList>
            <person name="Afrizal A."/>
        </authorList>
    </citation>
    <scope>NUCLEOTIDE SEQUENCE</scope>
    <source>
        <strain evidence="8">CLA-AA-H250</strain>
    </source>
</reference>
<dbReference type="GO" id="GO:0015297">
    <property type="term" value="F:antiporter activity"/>
    <property type="evidence" value="ECO:0007669"/>
    <property type="project" value="InterPro"/>
</dbReference>
<feature type="transmembrane region" description="Helical" evidence="7">
    <location>
        <begin position="320"/>
        <end position="341"/>
    </location>
</feature>
<dbReference type="EMBL" id="JAJEQC010000005">
    <property type="protein sequence ID" value="MCC2136607.1"/>
    <property type="molecule type" value="Genomic_DNA"/>
</dbReference>
<accession>A0AAE3DII2</accession>
<comment type="caution">
    <text evidence="8">The sequence shown here is derived from an EMBL/GenBank/DDBJ whole genome shotgun (WGS) entry which is preliminary data.</text>
</comment>
<keyword evidence="3" id="KW-1003">Cell membrane</keyword>
<evidence type="ECO:0000256" key="2">
    <source>
        <dbReference type="ARBA" id="ARBA00022448"/>
    </source>
</evidence>
<dbReference type="CDD" id="cd13138">
    <property type="entry name" value="MATE_yoeA_like"/>
    <property type="match status" value="1"/>
</dbReference>
<organism evidence="8 9">
    <name type="scientific">Hominenteromicrobium mulieris</name>
    <dbReference type="NCBI Taxonomy" id="2885357"/>
    <lineage>
        <taxon>Bacteria</taxon>
        <taxon>Bacillati</taxon>
        <taxon>Bacillota</taxon>
        <taxon>Clostridia</taxon>
        <taxon>Eubacteriales</taxon>
        <taxon>Oscillospiraceae</taxon>
        <taxon>Hominenteromicrobium</taxon>
    </lineage>
</organism>
<keyword evidence="9" id="KW-1185">Reference proteome</keyword>
<comment type="subcellular location">
    <subcellularLocation>
        <location evidence="1">Cell membrane</location>
        <topology evidence="1">Multi-pass membrane protein</topology>
    </subcellularLocation>
</comment>
<keyword evidence="4 7" id="KW-0812">Transmembrane</keyword>
<feature type="transmembrane region" description="Helical" evidence="7">
    <location>
        <begin position="170"/>
        <end position="193"/>
    </location>
</feature>
<keyword evidence="5 7" id="KW-1133">Transmembrane helix</keyword>
<evidence type="ECO:0000256" key="5">
    <source>
        <dbReference type="ARBA" id="ARBA00022989"/>
    </source>
</evidence>
<evidence type="ECO:0000313" key="9">
    <source>
        <dbReference type="Proteomes" id="UP001199424"/>
    </source>
</evidence>
<feature type="transmembrane region" description="Helical" evidence="7">
    <location>
        <begin position="53"/>
        <end position="81"/>
    </location>
</feature>
<gene>
    <name evidence="8" type="ORF">LKD31_06215</name>
</gene>
<feature type="transmembrane region" description="Helical" evidence="7">
    <location>
        <begin position="361"/>
        <end position="381"/>
    </location>
</feature>
<evidence type="ECO:0000256" key="7">
    <source>
        <dbReference type="SAM" id="Phobius"/>
    </source>
</evidence>
<dbReference type="RefSeq" id="WP_308449065.1">
    <property type="nucleotide sequence ID" value="NZ_JAJEQC010000005.1"/>
</dbReference>